<gene>
    <name evidence="1" type="ORF">CPT_Siara_093</name>
</gene>
<accession>A0AAE7WPL0</accession>
<evidence type="ECO:0000313" key="2">
    <source>
        <dbReference type="Proteomes" id="UP000827319"/>
    </source>
</evidence>
<reference evidence="1" key="1">
    <citation type="submission" date="2021-06" db="EMBL/GenBank/DDBJ databases">
        <title>Complete genome sequence of Stenotrophomonas maltophilia phage Siara.</title>
        <authorList>
            <person name="Marmion J."/>
            <person name="Tate N."/>
            <person name="Clark J."/>
            <person name="Le T."/>
            <person name="Liu M."/>
            <person name="Burrowes B."/>
            <person name="Gill J."/>
        </authorList>
    </citation>
    <scope>NUCLEOTIDE SEQUENCE</scope>
</reference>
<proteinExistence type="predicted"/>
<dbReference type="EMBL" id="MZ326859">
    <property type="protein sequence ID" value="QYW02093.1"/>
    <property type="molecule type" value="Genomic_DNA"/>
</dbReference>
<keyword evidence="2" id="KW-1185">Reference proteome</keyword>
<name>A0AAE7WPL0_9CAUD</name>
<evidence type="ECO:0000313" key="1">
    <source>
        <dbReference type="EMBL" id="QYW02093.1"/>
    </source>
</evidence>
<protein>
    <submittedName>
        <fullName evidence="1">Uncharacterized protein</fullName>
    </submittedName>
</protein>
<sequence length="96" mass="11661">MNRHRQKLYDYLTGDTHIKLSRRERAKLRRMQERRINRKRVATGVVYFTYPVRRSDGTREYTPDAPAYYGDKYRDFKHVRYWGVEAAQDDNFALKA</sequence>
<organism evidence="1 2">
    <name type="scientific">Stenotrophomonas phage Siara</name>
    <dbReference type="NCBI Taxonomy" id="2859658"/>
    <lineage>
        <taxon>Viruses</taxon>
        <taxon>Duplodnaviria</taxon>
        <taxon>Heunggongvirae</taxon>
        <taxon>Uroviricota</taxon>
        <taxon>Caudoviricetes</taxon>
        <taxon>Beaumontvirinae</taxon>
        <taxon>Siaravirus</taxon>
        <taxon>Siaravirus siara</taxon>
    </lineage>
</organism>
<dbReference type="Proteomes" id="UP000827319">
    <property type="component" value="Segment"/>
</dbReference>